<sequence length="174" mass="19088">MVALSGAEIPEWLRQLSVPAEWQLVQLPDNAEQPMARMAVRGLRGDGEWEAADSISVFGYTGWPVFYDVFHHADGMLRALAATGITVKALPVPPIERTAAMRSSGTVLTDDQSVWIQQSHYLAGSEALHASRLIVHTLFVDAASRARLAEDIIQLSDAVYQGFIATVLKEFRPS</sequence>
<accession>A0A1W9ZXN4</accession>
<proteinExistence type="predicted"/>
<comment type="caution">
    <text evidence="1">The sequence shown here is derived from an EMBL/GenBank/DDBJ whole genome shotgun (WGS) entry which is preliminary data.</text>
</comment>
<reference evidence="1 2" key="1">
    <citation type="submission" date="2017-02" db="EMBL/GenBank/DDBJ databases">
        <title>The new phylogeny of genus Mycobacterium.</title>
        <authorList>
            <person name="Tortoli E."/>
            <person name="Trovato A."/>
            <person name="Cirillo D.M."/>
        </authorList>
    </citation>
    <scope>NUCLEOTIDE SEQUENCE [LARGE SCALE GENOMIC DNA]</scope>
    <source>
        <strain evidence="1 2">DSM 45057</strain>
    </source>
</reference>
<name>A0A1W9ZXN4_MYCAN</name>
<organism evidence="1 2">
    <name type="scientific">Mycobacterium angelicum</name>
    <dbReference type="NCBI Taxonomy" id="470074"/>
    <lineage>
        <taxon>Bacteria</taxon>
        <taxon>Bacillati</taxon>
        <taxon>Actinomycetota</taxon>
        <taxon>Actinomycetes</taxon>
        <taxon>Mycobacteriales</taxon>
        <taxon>Mycobacteriaceae</taxon>
        <taxon>Mycobacterium</taxon>
    </lineage>
</organism>
<dbReference type="EMBL" id="MVHE01000010">
    <property type="protein sequence ID" value="ORA22398.1"/>
    <property type="molecule type" value="Genomic_DNA"/>
</dbReference>
<dbReference type="Proteomes" id="UP000192284">
    <property type="component" value="Unassembled WGS sequence"/>
</dbReference>
<protein>
    <submittedName>
        <fullName evidence="1">Uncharacterized protein</fullName>
    </submittedName>
</protein>
<gene>
    <name evidence="1" type="ORF">BST12_09520</name>
</gene>
<evidence type="ECO:0000313" key="1">
    <source>
        <dbReference type="EMBL" id="ORA22398.1"/>
    </source>
</evidence>
<keyword evidence="2" id="KW-1185">Reference proteome</keyword>
<evidence type="ECO:0000313" key="2">
    <source>
        <dbReference type="Proteomes" id="UP000192284"/>
    </source>
</evidence>
<dbReference type="AlphaFoldDB" id="A0A1W9ZXN4"/>